<keyword evidence="4" id="KW-1185">Reference proteome</keyword>
<dbReference type="Proteomes" id="UP000010552">
    <property type="component" value="Unassembled WGS sequence"/>
</dbReference>
<dbReference type="eggNOG" id="KOG1721">
    <property type="taxonomic scope" value="Eukaryota"/>
</dbReference>
<reference evidence="4" key="1">
    <citation type="journal article" date="2013" name="Science">
        <title>Comparative analysis of bat genomes provides insight into the evolution of flight and immunity.</title>
        <authorList>
            <person name="Zhang G."/>
            <person name="Cowled C."/>
            <person name="Shi Z."/>
            <person name="Huang Z."/>
            <person name="Bishop-Lilly K.A."/>
            <person name="Fang X."/>
            <person name="Wynne J.W."/>
            <person name="Xiong Z."/>
            <person name="Baker M.L."/>
            <person name="Zhao W."/>
            <person name="Tachedjian M."/>
            <person name="Zhu Y."/>
            <person name="Zhou P."/>
            <person name="Jiang X."/>
            <person name="Ng J."/>
            <person name="Yang L."/>
            <person name="Wu L."/>
            <person name="Xiao J."/>
            <person name="Feng Y."/>
            <person name="Chen Y."/>
            <person name="Sun X."/>
            <person name="Zhang Y."/>
            <person name="Marsh G.A."/>
            <person name="Crameri G."/>
            <person name="Broder C.C."/>
            <person name="Frey K.G."/>
            <person name="Wang L.F."/>
            <person name="Wang J."/>
        </authorList>
    </citation>
    <scope>NUCLEOTIDE SEQUENCE [LARGE SCALE GENOMIC DNA]</scope>
</reference>
<feature type="domain" description="KRAB" evidence="2">
    <location>
        <begin position="18"/>
        <end position="95"/>
    </location>
</feature>
<feature type="region of interest" description="Disordered" evidence="1">
    <location>
        <begin position="65"/>
        <end position="97"/>
    </location>
</feature>
<dbReference type="SMART" id="SM00349">
    <property type="entry name" value="KRAB"/>
    <property type="match status" value="1"/>
</dbReference>
<dbReference type="SUPFAM" id="SSF109640">
    <property type="entry name" value="KRAB domain (Kruppel-associated box)"/>
    <property type="match status" value="1"/>
</dbReference>
<dbReference type="InParanoid" id="L5KBQ7"/>
<gene>
    <name evidence="3" type="ORF">PAL_GLEAN10002997</name>
</gene>
<dbReference type="InterPro" id="IPR001909">
    <property type="entry name" value="KRAB"/>
</dbReference>
<feature type="region of interest" description="Disordered" evidence="1">
    <location>
        <begin position="183"/>
        <end position="207"/>
    </location>
</feature>
<dbReference type="STRING" id="9402.L5KBQ7"/>
<evidence type="ECO:0000256" key="1">
    <source>
        <dbReference type="SAM" id="MobiDB-lite"/>
    </source>
</evidence>
<evidence type="ECO:0000259" key="2">
    <source>
        <dbReference type="PROSITE" id="PS50805"/>
    </source>
</evidence>
<dbReference type="PROSITE" id="PS50805">
    <property type="entry name" value="KRAB"/>
    <property type="match status" value="1"/>
</dbReference>
<sequence>MQTLYLHASILGRVPGHVAFEDVAIHFSQEEWGLLDEAQRLLYHDVMMENVALLSSVGCWHRAQDEEVPSDQGDSVEESQVRTPKPDPSTQKAEPHETCDPLLKDILHLVECDEMYPDQRLYICGKNLYQCQMDQVGNKLSRRDEGRPLFVMNGSIHRAEGTFTCSEDEIPLKSGFVPCKKCERPPPPQSLDTPCQRPPLRCRGQFPEAQGTENYITQKAQRRASAALDQ</sequence>
<dbReference type="GO" id="GO:0006355">
    <property type="term" value="P:regulation of DNA-templated transcription"/>
    <property type="evidence" value="ECO:0007669"/>
    <property type="project" value="InterPro"/>
</dbReference>
<feature type="compositionally biased region" description="Acidic residues" evidence="1">
    <location>
        <begin position="66"/>
        <end position="77"/>
    </location>
</feature>
<dbReference type="Gene3D" id="6.10.140.140">
    <property type="match status" value="1"/>
</dbReference>
<dbReference type="PANTHER" id="PTHR23232:SF133">
    <property type="entry name" value="RIKEN CDNA 1700020N01 GENE"/>
    <property type="match status" value="1"/>
</dbReference>
<accession>L5KBQ7</accession>
<organism evidence="3 4">
    <name type="scientific">Pteropus alecto</name>
    <name type="common">Black flying fox</name>
    <dbReference type="NCBI Taxonomy" id="9402"/>
    <lineage>
        <taxon>Eukaryota</taxon>
        <taxon>Metazoa</taxon>
        <taxon>Chordata</taxon>
        <taxon>Craniata</taxon>
        <taxon>Vertebrata</taxon>
        <taxon>Euteleostomi</taxon>
        <taxon>Mammalia</taxon>
        <taxon>Eutheria</taxon>
        <taxon>Laurasiatheria</taxon>
        <taxon>Chiroptera</taxon>
        <taxon>Yinpterochiroptera</taxon>
        <taxon>Pteropodoidea</taxon>
        <taxon>Pteropodidae</taxon>
        <taxon>Pteropodinae</taxon>
        <taxon>Pteropus</taxon>
    </lineage>
</organism>
<protein>
    <submittedName>
        <fullName evidence="3">Zinc finger protein 547</fullName>
    </submittedName>
</protein>
<dbReference type="InterPro" id="IPR036051">
    <property type="entry name" value="KRAB_dom_sf"/>
</dbReference>
<dbReference type="PANTHER" id="PTHR23232">
    <property type="entry name" value="KRAB DOMAIN C2H2 ZINC FINGER"/>
    <property type="match status" value="1"/>
</dbReference>
<evidence type="ECO:0000313" key="3">
    <source>
        <dbReference type="EMBL" id="ELK09124.1"/>
    </source>
</evidence>
<dbReference type="Pfam" id="PF01352">
    <property type="entry name" value="KRAB"/>
    <property type="match status" value="1"/>
</dbReference>
<dbReference type="AlphaFoldDB" id="L5KBQ7"/>
<dbReference type="InterPro" id="IPR050169">
    <property type="entry name" value="Krueppel_C2H2_ZnF"/>
</dbReference>
<name>L5KBQ7_PTEAL</name>
<dbReference type="CDD" id="cd07765">
    <property type="entry name" value="KRAB_A-box"/>
    <property type="match status" value="1"/>
</dbReference>
<dbReference type="EMBL" id="KB030840">
    <property type="protein sequence ID" value="ELK09124.1"/>
    <property type="molecule type" value="Genomic_DNA"/>
</dbReference>
<evidence type="ECO:0000313" key="4">
    <source>
        <dbReference type="Proteomes" id="UP000010552"/>
    </source>
</evidence>
<proteinExistence type="predicted"/>